<dbReference type="Proteomes" id="UP000290624">
    <property type="component" value="Unassembled WGS sequence"/>
</dbReference>
<dbReference type="InterPro" id="IPR000073">
    <property type="entry name" value="AB_hydrolase_1"/>
</dbReference>
<evidence type="ECO:0000256" key="4">
    <source>
        <dbReference type="SAM" id="MobiDB-lite"/>
    </source>
</evidence>
<protein>
    <recommendedName>
        <fullName evidence="9">Alpha/beta hydrolase</fullName>
    </recommendedName>
</protein>
<dbReference type="AlphaFoldDB" id="A0A4Q2EJK6"/>
<evidence type="ECO:0008006" key="9">
    <source>
        <dbReference type="Google" id="ProtNLM"/>
    </source>
</evidence>
<organism evidence="7 8">
    <name type="scientific">Propioniciclava flava</name>
    <dbReference type="NCBI Taxonomy" id="2072026"/>
    <lineage>
        <taxon>Bacteria</taxon>
        <taxon>Bacillati</taxon>
        <taxon>Actinomycetota</taxon>
        <taxon>Actinomycetes</taxon>
        <taxon>Propionibacteriales</taxon>
        <taxon>Propionibacteriaceae</taxon>
        <taxon>Propioniciclava</taxon>
    </lineage>
</organism>
<reference evidence="7 8" key="1">
    <citation type="submission" date="2018-01" db="EMBL/GenBank/DDBJ databases">
        <title>Lactibacter flavus gen. nov., sp. nov., a novel bacterium of the family Propionibacteriaceae isolated from raw milk and dairy products.</title>
        <authorList>
            <person name="Wenning M."/>
            <person name="Breitenwieser F."/>
            <person name="Huptas C."/>
            <person name="von Neubeck M."/>
            <person name="Busse H.-J."/>
            <person name="Scherer S."/>
        </authorList>
    </citation>
    <scope>NUCLEOTIDE SEQUENCE [LARGE SCALE GENOMIC DNA]</scope>
    <source>
        <strain evidence="7 8">VG341</strain>
    </source>
</reference>
<comment type="similarity">
    <text evidence="1">Belongs to the peptidase S33 family.</text>
</comment>
<keyword evidence="8" id="KW-1185">Reference proteome</keyword>
<dbReference type="EMBL" id="PPCV01000002">
    <property type="protein sequence ID" value="RXW32872.1"/>
    <property type="molecule type" value="Genomic_DNA"/>
</dbReference>
<evidence type="ECO:0000313" key="7">
    <source>
        <dbReference type="EMBL" id="RXW32872.1"/>
    </source>
</evidence>
<dbReference type="PANTHER" id="PTHR43248">
    <property type="entry name" value="2-SUCCINYL-6-HYDROXY-2,4-CYCLOHEXADIENE-1-CARBOXYLATE SYNTHASE"/>
    <property type="match status" value="1"/>
</dbReference>
<dbReference type="PANTHER" id="PTHR43248:SF29">
    <property type="entry name" value="TRIPEPTIDYL AMINOPEPTIDASE"/>
    <property type="match status" value="1"/>
</dbReference>
<evidence type="ECO:0000256" key="1">
    <source>
        <dbReference type="ARBA" id="ARBA00010088"/>
    </source>
</evidence>
<sequence length="459" mass="46016">MTASSMLAGCASASPGDSTTQPSAPAPVWRDCEYGRCTTLPVPLDPVYPHGRQVSLAVAMRPATLPRRGAIIVHPGGPGVSGRARLASVDRTGLEAFDLIAWDPRGVGGSAPLTCLDGADADAFVALDAVAPGVRAADASLTDAAWLGLQDASARFAQACRDDDAALVDHLSASDQARDVEAVRDRLTGEPLRFLGISEGARVGVAYAERYGSQVAAMVLDAPVAATRPGDPQSAGFDAALVRAGWTGRVQALLDRVWASPMPVGQRALTRPLAAAGVAALLYPGGSGIAALGSALDAAEAGDGAPLLSVADVWNGRTANGNYGGLLGAFRATRCADSPVRTADAALAAWQAEAGVAPVLGEALGPDLVCVGFPAPSTPPTGAAVGLSVPIVVVASTGDPATPYTGAVGLVSDLRGAVLVTRDGDGHGAFRRGAACVDAAVVGALTAEGPGFAVEPQRC</sequence>
<keyword evidence="3" id="KW-0378">Hydrolase</keyword>
<dbReference type="GO" id="GO:0016787">
    <property type="term" value="F:hydrolase activity"/>
    <property type="evidence" value="ECO:0007669"/>
    <property type="project" value="UniProtKB-KW"/>
</dbReference>
<evidence type="ECO:0000259" key="6">
    <source>
        <dbReference type="Pfam" id="PF08386"/>
    </source>
</evidence>
<evidence type="ECO:0000256" key="2">
    <source>
        <dbReference type="ARBA" id="ARBA00022729"/>
    </source>
</evidence>
<feature type="domain" description="AB hydrolase-1" evidence="5">
    <location>
        <begin position="70"/>
        <end position="229"/>
    </location>
</feature>
<accession>A0A4Q2EJK6</accession>
<gene>
    <name evidence="7" type="ORF">C1706_03015</name>
</gene>
<dbReference type="InterPro" id="IPR029058">
    <property type="entry name" value="AB_hydrolase_fold"/>
</dbReference>
<dbReference type="Pfam" id="PF00561">
    <property type="entry name" value="Abhydrolase_1"/>
    <property type="match status" value="1"/>
</dbReference>
<dbReference type="Gene3D" id="3.40.50.1820">
    <property type="entry name" value="alpha/beta hydrolase"/>
    <property type="match status" value="1"/>
</dbReference>
<evidence type="ECO:0000313" key="8">
    <source>
        <dbReference type="Proteomes" id="UP000290624"/>
    </source>
</evidence>
<name>A0A4Q2EJK6_9ACTN</name>
<comment type="caution">
    <text evidence="7">The sequence shown here is derived from an EMBL/GenBank/DDBJ whole genome shotgun (WGS) entry which is preliminary data.</text>
</comment>
<evidence type="ECO:0000256" key="3">
    <source>
        <dbReference type="ARBA" id="ARBA00022801"/>
    </source>
</evidence>
<feature type="region of interest" description="Disordered" evidence="4">
    <location>
        <begin position="1"/>
        <end position="25"/>
    </location>
</feature>
<dbReference type="Pfam" id="PF08386">
    <property type="entry name" value="Abhydrolase_4"/>
    <property type="match status" value="1"/>
</dbReference>
<keyword evidence="2" id="KW-0732">Signal</keyword>
<dbReference type="InterPro" id="IPR013595">
    <property type="entry name" value="Pept_S33_TAP-like_C"/>
</dbReference>
<evidence type="ECO:0000259" key="5">
    <source>
        <dbReference type="Pfam" id="PF00561"/>
    </source>
</evidence>
<feature type="domain" description="Peptidase S33 tripeptidyl aminopeptidase-like C-terminal" evidence="6">
    <location>
        <begin position="358"/>
        <end position="442"/>
    </location>
</feature>
<dbReference type="SUPFAM" id="SSF53474">
    <property type="entry name" value="alpha/beta-Hydrolases"/>
    <property type="match status" value="1"/>
</dbReference>
<proteinExistence type="inferred from homology"/>
<dbReference type="InterPro" id="IPR051601">
    <property type="entry name" value="Serine_prot/Carboxylest_S33"/>
</dbReference>